<dbReference type="InterPro" id="IPR036249">
    <property type="entry name" value="Thioredoxin-like_sf"/>
</dbReference>
<dbReference type="InterPro" id="IPR007494">
    <property type="entry name" value="Glutaredoxin2_C"/>
</dbReference>
<dbReference type="SMR" id="A0A1C3EPF8"/>
<name>A0A1C3EPF8_9GAMM</name>
<sequence length="216" mass="25040">MKMFVFDHCPYCIRAMMMNGLKDMDIKLEYLQNHDVQARTDKVGANMVPILEKEDGSYMAESLDIVAYLDGLDGNPVLGQGDQSELIADWYKRVYGVSQRLVYPRWMKVDLPEFGSWEAKEWFIKNKSAAIDMSFDQAFVMTENYLSELNELLMDLEWIRPPSERSNQLSYDDITFFPVLRNFTVIKGVVFPARVRQYLDEVAALTDIVLYDDIAV</sequence>
<protein>
    <submittedName>
        <fullName evidence="3">Glutaredoxin, GrxB family</fullName>
    </submittedName>
</protein>
<keyword evidence="4" id="KW-1185">Reference proteome</keyword>
<dbReference type="EMBL" id="LYBM01000006">
    <property type="protein sequence ID" value="ODA35121.1"/>
    <property type="molecule type" value="Genomic_DNA"/>
</dbReference>
<dbReference type="CDD" id="cd03199">
    <property type="entry name" value="GST_C_GRX2"/>
    <property type="match status" value="1"/>
</dbReference>
<dbReference type="GO" id="GO:0005829">
    <property type="term" value="C:cytosol"/>
    <property type="evidence" value="ECO:0007669"/>
    <property type="project" value="InterPro"/>
</dbReference>
<dbReference type="SUPFAM" id="SSF52833">
    <property type="entry name" value="Thioredoxin-like"/>
    <property type="match status" value="1"/>
</dbReference>
<gene>
    <name evidence="3" type="ORF">A8L45_05435</name>
</gene>
<dbReference type="SUPFAM" id="SSF47616">
    <property type="entry name" value="GST C-terminal domain-like"/>
    <property type="match status" value="1"/>
</dbReference>
<comment type="caution">
    <text evidence="3">The sequence shown here is derived from an EMBL/GenBank/DDBJ whole genome shotgun (WGS) entry which is preliminary data.</text>
</comment>
<dbReference type="InterPro" id="IPR036282">
    <property type="entry name" value="Glutathione-S-Trfase_C_sf"/>
</dbReference>
<evidence type="ECO:0000313" key="3">
    <source>
        <dbReference type="EMBL" id="ODA35121.1"/>
    </source>
</evidence>
<dbReference type="Gene3D" id="3.40.30.10">
    <property type="entry name" value="Glutaredoxin"/>
    <property type="match status" value="1"/>
</dbReference>
<dbReference type="InterPro" id="IPR011901">
    <property type="entry name" value="Grx2"/>
</dbReference>
<reference evidence="3 4" key="1">
    <citation type="submission" date="2016-05" db="EMBL/GenBank/DDBJ databases">
        <title>Genomic Taxonomy of the Vibrionaceae.</title>
        <authorList>
            <person name="Gomez-Gil B."/>
            <person name="Enciso-Ibarra J."/>
        </authorList>
    </citation>
    <scope>NUCLEOTIDE SEQUENCE [LARGE SCALE GENOMIC DNA]</scope>
    <source>
        <strain evidence="3 4">CAIM 1920</strain>
    </source>
</reference>
<accession>A0A1C3EPF8</accession>
<evidence type="ECO:0000259" key="1">
    <source>
        <dbReference type="Pfam" id="PF04399"/>
    </source>
</evidence>
<dbReference type="NCBIfam" id="NF007702">
    <property type="entry name" value="PRK10387.1"/>
    <property type="match status" value="1"/>
</dbReference>
<feature type="domain" description="Glutaredoxin 2 C-terminal" evidence="1">
    <location>
        <begin position="87"/>
        <end position="215"/>
    </location>
</feature>
<organism evidence="3 4">
    <name type="scientific">Veronia pacifica</name>
    <dbReference type="NCBI Taxonomy" id="1080227"/>
    <lineage>
        <taxon>Bacteria</taxon>
        <taxon>Pseudomonadati</taxon>
        <taxon>Pseudomonadota</taxon>
        <taxon>Gammaproteobacteria</taxon>
        <taxon>Vibrionales</taxon>
        <taxon>Vibrionaceae</taxon>
        <taxon>Veronia</taxon>
    </lineage>
</organism>
<dbReference type="Proteomes" id="UP000094936">
    <property type="component" value="Unassembled WGS sequence"/>
</dbReference>
<evidence type="ECO:0000259" key="2">
    <source>
        <dbReference type="Pfam" id="PF13417"/>
    </source>
</evidence>
<dbReference type="Gene3D" id="1.20.1050.10">
    <property type="match status" value="1"/>
</dbReference>
<dbReference type="AlphaFoldDB" id="A0A1C3EPF8"/>
<evidence type="ECO:0000313" key="4">
    <source>
        <dbReference type="Proteomes" id="UP000094936"/>
    </source>
</evidence>
<dbReference type="OrthoDB" id="5291571at2"/>
<dbReference type="RefSeq" id="WP_068900031.1">
    <property type="nucleotide sequence ID" value="NZ_JBHUIF010000013.1"/>
</dbReference>
<feature type="domain" description="GST N-terminal" evidence="2">
    <location>
        <begin position="4"/>
        <end position="75"/>
    </location>
</feature>
<proteinExistence type="predicted"/>
<dbReference type="InterPro" id="IPR004045">
    <property type="entry name" value="Glutathione_S-Trfase_N"/>
</dbReference>
<dbReference type="Pfam" id="PF13417">
    <property type="entry name" value="GST_N_3"/>
    <property type="match status" value="1"/>
</dbReference>
<dbReference type="Pfam" id="PF04399">
    <property type="entry name" value="Glutaredoxin2_C"/>
    <property type="match status" value="1"/>
</dbReference>
<dbReference type="NCBIfam" id="TIGR02182">
    <property type="entry name" value="GRXB"/>
    <property type="match status" value="1"/>
</dbReference>